<evidence type="ECO:0000313" key="3">
    <source>
        <dbReference type="Proteomes" id="UP000004322"/>
    </source>
</evidence>
<keyword evidence="1" id="KW-0812">Transmembrane</keyword>
<proteinExistence type="predicted"/>
<comment type="caution">
    <text evidence="2">The sequence shown here is derived from an EMBL/GenBank/DDBJ whole genome shotgun (WGS) entry which is preliminary data.</text>
</comment>
<name>G5JRX2_STRCG</name>
<organism evidence="2 3">
    <name type="scientific">Streptococcus criceti HS-6</name>
    <dbReference type="NCBI Taxonomy" id="873449"/>
    <lineage>
        <taxon>Bacteria</taxon>
        <taxon>Bacillati</taxon>
        <taxon>Bacillota</taxon>
        <taxon>Bacilli</taxon>
        <taxon>Lactobacillales</taxon>
        <taxon>Streptococcaceae</taxon>
        <taxon>Streptococcus</taxon>
    </lineage>
</organism>
<dbReference type="RefSeq" id="WP_004229544.1">
    <property type="nucleotide sequence ID" value="NZ_AEUV02000002.1"/>
</dbReference>
<protein>
    <submittedName>
        <fullName evidence="2">Uncharacterized protein</fullName>
    </submittedName>
</protein>
<keyword evidence="3" id="KW-1185">Reference proteome</keyword>
<reference evidence="2" key="1">
    <citation type="submission" date="2011-07" db="EMBL/GenBank/DDBJ databases">
        <authorList>
            <person name="Stanhope M.J."/>
            <person name="Durkin A.S."/>
            <person name="Hostetler J."/>
            <person name="Kim M."/>
            <person name="Radune D."/>
            <person name="Singh I."/>
            <person name="Town C.D."/>
        </authorList>
    </citation>
    <scope>NUCLEOTIDE SEQUENCE [LARGE SCALE GENOMIC DNA]</scope>
    <source>
        <strain evidence="2">HS-6</strain>
    </source>
</reference>
<evidence type="ECO:0000313" key="2">
    <source>
        <dbReference type="EMBL" id="EHI75275.1"/>
    </source>
</evidence>
<gene>
    <name evidence="2" type="ORF">STRCR_0830</name>
</gene>
<evidence type="ECO:0000256" key="1">
    <source>
        <dbReference type="SAM" id="Phobius"/>
    </source>
</evidence>
<keyword evidence="1" id="KW-1133">Transmembrane helix</keyword>
<dbReference type="AlphaFoldDB" id="G5JRX2"/>
<accession>G5JRX2</accession>
<dbReference type="OrthoDB" id="2216620at2"/>
<feature type="transmembrane region" description="Helical" evidence="1">
    <location>
        <begin position="100"/>
        <end position="121"/>
    </location>
</feature>
<sequence length="289" mass="32999">MDDWEIRNSIDRNTWEQSRQSSALEKIQRNQERFHQELIDEQQEREMREKISRLELALAQTSDPKKRQQVKNLLDEAILEQNLYYIEKDKLERQERRKQLIYNILVVLILVVLACVAFVLWTSYQNKKSQTDQIQASSISLSSSQASSDLTSSSTQADSERVAYDGVFPNQMIGTWKGTMSGMPTTITFSSNGDLRIKVNGSDSSSSEVSGTVYSMIPVDETTYRIVDYSGTVLPAQLGGSGIQYDFGYKLSSDGQTLYPILWQYGMNEEPNYSEYSIYENGSYTKVNN</sequence>
<keyword evidence="1" id="KW-0472">Membrane</keyword>
<dbReference type="EMBL" id="AEUV02000002">
    <property type="protein sequence ID" value="EHI75275.1"/>
    <property type="molecule type" value="Genomic_DNA"/>
</dbReference>
<dbReference type="Proteomes" id="UP000004322">
    <property type="component" value="Unassembled WGS sequence"/>
</dbReference>